<proteinExistence type="predicted"/>
<name>A0A819UH27_9BILA</name>
<evidence type="ECO:0000313" key="1">
    <source>
        <dbReference type="EMBL" id="CAF4094244.1"/>
    </source>
</evidence>
<dbReference type="Proteomes" id="UP000663842">
    <property type="component" value="Unassembled WGS sequence"/>
</dbReference>
<dbReference type="AlphaFoldDB" id="A0A819UH27"/>
<evidence type="ECO:0000313" key="2">
    <source>
        <dbReference type="Proteomes" id="UP000663842"/>
    </source>
</evidence>
<sequence length="302" mass="35312">MSYETTKHEINNDWSSFCDRLKQYALDRQMNPSPVNHSLSNNNDMLSFESLIDTKFIKYSDDVRDWLDKLEQRFVMVKWSDEQKLQYISIHLQDDAQPVTHAVGSTKAQQLAFEQLKWYKQTINQSITQYYGTIMELCKKVDAAMPDSLKLKYLMTGIKDSLMLHVALQDPKTTDVSLLIARKVEDTLSLTSSTDKIHQNHLTINAVTQSKPLTRPFIQQQSFRNFPQHTFQQPSRQPFRPNYSHTPRIENQQTRHYAPSRYSSYNQQSFRRYKCDTRGHSAGIVLVPISSNENNGRWCCFQ</sequence>
<comment type="caution">
    <text evidence="1">The sequence shown here is derived from an EMBL/GenBank/DDBJ whole genome shotgun (WGS) entry which is preliminary data.</text>
</comment>
<accession>A0A819UH27</accession>
<evidence type="ECO:0008006" key="3">
    <source>
        <dbReference type="Google" id="ProtNLM"/>
    </source>
</evidence>
<dbReference type="EMBL" id="CAJOBF010003500">
    <property type="protein sequence ID" value="CAF4094244.1"/>
    <property type="molecule type" value="Genomic_DNA"/>
</dbReference>
<protein>
    <recommendedName>
        <fullName evidence="3">Gag protein</fullName>
    </recommendedName>
</protein>
<organism evidence="1 2">
    <name type="scientific">Rotaria magnacalcarata</name>
    <dbReference type="NCBI Taxonomy" id="392030"/>
    <lineage>
        <taxon>Eukaryota</taxon>
        <taxon>Metazoa</taxon>
        <taxon>Spiralia</taxon>
        <taxon>Gnathifera</taxon>
        <taxon>Rotifera</taxon>
        <taxon>Eurotatoria</taxon>
        <taxon>Bdelloidea</taxon>
        <taxon>Philodinida</taxon>
        <taxon>Philodinidae</taxon>
        <taxon>Rotaria</taxon>
    </lineage>
</organism>
<reference evidence="1" key="1">
    <citation type="submission" date="2021-02" db="EMBL/GenBank/DDBJ databases">
        <authorList>
            <person name="Nowell W R."/>
        </authorList>
    </citation>
    <scope>NUCLEOTIDE SEQUENCE</scope>
</reference>
<gene>
    <name evidence="1" type="ORF">UXM345_LOCUS21856</name>
</gene>